<dbReference type="Pfam" id="PF19055">
    <property type="entry name" value="ABC2_membrane_7"/>
    <property type="match status" value="1"/>
</dbReference>
<dbReference type="Proteomes" id="UP000663855">
    <property type="component" value="Unassembled WGS sequence"/>
</dbReference>
<dbReference type="EMBL" id="CAJNOV010007156">
    <property type="protein sequence ID" value="CAF1271583.1"/>
    <property type="molecule type" value="Genomic_DNA"/>
</dbReference>
<evidence type="ECO:0000256" key="6">
    <source>
        <dbReference type="ARBA" id="ARBA00022840"/>
    </source>
</evidence>
<comment type="similarity">
    <text evidence="2">Belongs to the ABC transporter superfamily. ABCG family. Eye pigment precursor importer (TC 3.A.1.204) subfamily.</text>
</comment>
<dbReference type="SMART" id="SM00382">
    <property type="entry name" value="AAA"/>
    <property type="match status" value="1"/>
</dbReference>
<proteinExistence type="inferred from homology"/>
<dbReference type="GO" id="GO:0016324">
    <property type="term" value="C:apical plasma membrane"/>
    <property type="evidence" value="ECO:0007669"/>
    <property type="project" value="UniProtKB-ARBA"/>
</dbReference>
<keyword evidence="3" id="KW-0813">Transport</keyword>
<dbReference type="Pfam" id="PF01061">
    <property type="entry name" value="ABC2_membrane"/>
    <property type="match status" value="1"/>
</dbReference>
<keyword evidence="8 9" id="KW-0472">Membrane</keyword>
<evidence type="ECO:0000256" key="9">
    <source>
        <dbReference type="SAM" id="Phobius"/>
    </source>
</evidence>
<dbReference type="Pfam" id="PF00005">
    <property type="entry name" value="ABC_tran"/>
    <property type="match status" value="1"/>
</dbReference>
<dbReference type="PANTHER" id="PTHR48041:SF116">
    <property type="entry name" value="PROTEIN BROWN"/>
    <property type="match status" value="1"/>
</dbReference>
<evidence type="ECO:0000256" key="1">
    <source>
        <dbReference type="ARBA" id="ARBA00004141"/>
    </source>
</evidence>
<evidence type="ECO:0000256" key="5">
    <source>
        <dbReference type="ARBA" id="ARBA00022741"/>
    </source>
</evidence>
<comment type="caution">
    <text evidence="11">The sequence shown here is derived from an EMBL/GenBank/DDBJ whole genome shotgun (WGS) entry which is preliminary data.</text>
</comment>
<evidence type="ECO:0000256" key="2">
    <source>
        <dbReference type="ARBA" id="ARBA00005814"/>
    </source>
</evidence>
<feature type="domain" description="ABC transporter" evidence="10">
    <location>
        <begin position="51"/>
        <end position="306"/>
    </location>
</feature>
<organism evidence="11 12">
    <name type="scientific">Rotaria magnacalcarata</name>
    <dbReference type="NCBI Taxonomy" id="392030"/>
    <lineage>
        <taxon>Eukaryota</taxon>
        <taxon>Metazoa</taxon>
        <taxon>Spiralia</taxon>
        <taxon>Gnathifera</taxon>
        <taxon>Rotifera</taxon>
        <taxon>Eurotatoria</taxon>
        <taxon>Bdelloidea</taxon>
        <taxon>Philodinida</taxon>
        <taxon>Philodinidae</taxon>
        <taxon>Rotaria</taxon>
    </lineage>
</organism>
<evidence type="ECO:0000256" key="4">
    <source>
        <dbReference type="ARBA" id="ARBA00022692"/>
    </source>
</evidence>
<dbReference type="SUPFAM" id="SSF52540">
    <property type="entry name" value="P-loop containing nucleoside triphosphate hydrolases"/>
    <property type="match status" value="1"/>
</dbReference>
<dbReference type="InterPro" id="IPR003439">
    <property type="entry name" value="ABC_transporter-like_ATP-bd"/>
</dbReference>
<dbReference type="GO" id="GO:0015562">
    <property type="term" value="F:efflux transmembrane transporter activity"/>
    <property type="evidence" value="ECO:0007669"/>
    <property type="project" value="UniProtKB-ARBA"/>
</dbReference>
<protein>
    <recommendedName>
        <fullName evidence="10">ABC transporter domain-containing protein</fullName>
    </recommendedName>
</protein>
<dbReference type="InterPro" id="IPR027417">
    <property type="entry name" value="P-loop_NTPase"/>
</dbReference>
<dbReference type="InterPro" id="IPR043926">
    <property type="entry name" value="ABCG_dom"/>
</dbReference>
<keyword evidence="4 9" id="KW-0812">Transmembrane</keyword>
<feature type="transmembrane region" description="Helical" evidence="9">
    <location>
        <begin position="390"/>
        <end position="411"/>
    </location>
</feature>
<accession>A0A815BEV3</accession>
<dbReference type="InterPro" id="IPR013525">
    <property type="entry name" value="ABC2_TM"/>
</dbReference>
<feature type="transmembrane region" description="Helical" evidence="9">
    <location>
        <begin position="465"/>
        <end position="490"/>
    </location>
</feature>
<name>A0A815BEV3_9BILA</name>
<evidence type="ECO:0000256" key="7">
    <source>
        <dbReference type="ARBA" id="ARBA00022989"/>
    </source>
</evidence>
<sequence length="822" mass="93050">MGNKIGSGYVLHPKEPIVNYNPYTSLSFENLVNDEQTDEINNGEEPNGTTLSFHNLNYTIDMISNAWHKLPFCSAANRKQILFEVSGIFQQGMNAILGPTGCGKSTLLDILADRKDRQNCEGQVLINGYERPPPSIFRPMVGYVVQDDIISGTLTVRENIAFSANLRLHPSVTSKKRLARVEEVIKQLGLSECANTRMGSELKRGVSGGERKRTCIAMELVLSPKILFLDEPTTGLDASTACDVMICLRDLSRKGCTIVFSIHQPRHSIFELFDTVLLLSHGHNVYFGSPAEVRPYFIAKNFVCQQSENPADFALDVLITAARNNRTSELCQMYRDSNMHIENAEYLSNILDNSRIAIKNQQKPARSIKSEFFYVSQRTLRTAIRNSALLTWQLVVAIILALLTGLLYYRLPQTIGSGVQNRLGGIFFVVVNQIFSTATALEPFIKERALFIHENVSGYYSMSTLFLVKLVCDLLPMRVIPSIIFSIICYMMMGLKNDIGKFFVFFVTIFMANVFGSATCFFVAASISVFDGQASDFYWACQADEVDLVRRILLAIPFQEITRLQLNRSTALHAASYFGHKEILNLLLNERGVIRHKQNRHGLTAYEEAANDEIRQVFHRMNINCFCTNNVDNDDDDTDLSGQVSEVERSRFGNWIHKDEADNVEMKQTMYHMDIHAASVSGFRYELKPIRPDVTVMNVSTVNATVNTLQKLLAEHASEHAQYEKACEVVRIYKRTDKIEPLLPLCTLETPFYKILGKDKLPCISEYEDERDVLVFVNTMFRVTNIESDVSPGLHIIYLENLRYNWNGNILEAFRHGVLGKH</sequence>
<comment type="subcellular location">
    <subcellularLocation>
        <location evidence="1">Membrane</location>
        <topology evidence="1">Multi-pass membrane protein</topology>
    </subcellularLocation>
</comment>
<evidence type="ECO:0000313" key="12">
    <source>
        <dbReference type="Proteomes" id="UP000663855"/>
    </source>
</evidence>
<dbReference type="GO" id="GO:0005524">
    <property type="term" value="F:ATP binding"/>
    <property type="evidence" value="ECO:0007669"/>
    <property type="project" value="UniProtKB-KW"/>
</dbReference>
<dbReference type="Gene3D" id="3.40.50.300">
    <property type="entry name" value="P-loop containing nucleotide triphosphate hydrolases"/>
    <property type="match status" value="1"/>
</dbReference>
<reference evidence="11" key="1">
    <citation type="submission" date="2021-02" db="EMBL/GenBank/DDBJ databases">
        <authorList>
            <person name="Nowell W R."/>
        </authorList>
    </citation>
    <scope>NUCLEOTIDE SEQUENCE</scope>
</reference>
<dbReference type="InterPro" id="IPR050352">
    <property type="entry name" value="ABCG_transporters"/>
</dbReference>
<feature type="transmembrane region" description="Helical" evidence="9">
    <location>
        <begin position="502"/>
        <end position="525"/>
    </location>
</feature>
<dbReference type="GO" id="GO:0016887">
    <property type="term" value="F:ATP hydrolysis activity"/>
    <property type="evidence" value="ECO:0007669"/>
    <property type="project" value="InterPro"/>
</dbReference>
<dbReference type="InterPro" id="IPR003593">
    <property type="entry name" value="AAA+_ATPase"/>
</dbReference>
<dbReference type="GO" id="GO:0008514">
    <property type="term" value="F:organic anion transmembrane transporter activity"/>
    <property type="evidence" value="ECO:0007669"/>
    <property type="project" value="UniProtKB-ARBA"/>
</dbReference>
<evidence type="ECO:0000256" key="8">
    <source>
        <dbReference type="ARBA" id="ARBA00023136"/>
    </source>
</evidence>
<dbReference type="Gene3D" id="1.25.40.20">
    <property type="entry name" value="Ankyrin repeat-containing domain"/>
    <property type="match status" value="1"/>
</dbReference>
<dbReference type="FunFam" id="3.40.50.300:FF:000622">
    <property type="entry name" value="ATP-binding cassette sub-family G member 2"/>
    <property type="match status" value="1"/>
</dbReference>
<dbReference type="AlphaFoldDB" id="A0A815BEV3"/>
<evidence type="ECO:0000259" key="10">
    <source>
        <dbReference type="PROSITE" id="PS50893"/>
    </source>
</evidence>
<evidence type="ECO:0000256" key="3">
    <source>
        <dbReference type="ARBA" id="ARBA00022448"/>
    </source>
</evidence>
<dbReference type="PROSITE" id="PS50893">
    <property type="entry name" value="ABC_TRANSPORTER_2"/>
    <property type="match status" value="1"/>
</dbReference>
<keyword evidence="5" id="KW-0547">Nucleotide-binding</keyword>
<gene>
    <name evidence="11" type="ORF">CJN711_LOCUS15504</name>
</gene>
<evidence type="ECO:0000313" key="11">
    <source>
        <dbReference type="EMBL" id="CAF1271583.1"/>
    </source>
</evidence>
<dbReference type="CDD" id="cd03213">
    <property type="entry name" value="ABCG_EPDR"/>
    <property type="match status" value="1"/>
</dbReference>
<dbReference type="InterPro" id="IPR002110">
    <property type="entry name" value="Ankyrin_rpt"/>
</dbReference>
<feature type="transmembrane region" description="Helical" evidence="9">
    <location>
        <begin position="423"/>
        <end position="445"/>
    </location>
</feature>
<dbReference type="InterPro" id="IPR036770">
    <property type="entry name" value="Ankyrin_rpt-contain_sf"/>
</dbReference>
<dbReference type="PANTHER" id="PTHR48041">
    <property type="entry name" value="ABC TRANSPORTER G FAMILY MEMBER 28"/>
    <property type="match status" value="1"/>
</dbReference>
<keyword evidence="6" id="KW-0067">ATP-binding</keyword>
<dbReference type="SUPFAM" id="SSF48403">
    <property type="entry name" value="Ankyrin repeat"/>
    <property type="match status" value="1"/>
</dbReference>
<dbReference type="GO" id="GO:0140359">
    <property type="term" value="F:ABC-type transporter activity"/>
    <property type="evidence" value="ECO:0007669"/>
    <property type="project" value="InterPro"/>
</dbReference>
<dbReference type="Pfam" id="PF00023">
    <property type="entry name" value="Ank"/>
    <property type="match status" value="1"/>
</dbReference>
<keyword evidence="7 9" id="KW-1133">Transmembrane helix</keyword>